<reference evidence="3" key="1">
    <citation type="submission" date="2014-12" db="EMBL/GenBank/DDBJ databases">
        <title>Genome Sequence of Valsa Canker Pathogens Uncovers a Specific Adaption of Colonization on Woody Bark.</title>
        <authorList>
            <person name="Yin Z."/>
            <person name="Liu H."/>
            <person name="Gao X."/>
            <person name="Li Z."/>
            <person name="Song N."/>
            <person name="Ke X."/>
            <person name="Dai Q."/>
            <person name="Wu Y."/>
            <person name="Sun Y."/>
            <person name="Xu J.-R."/>
            <person name="Kang Z.K."/>
            <person name="Wang L."/>
            <person name="Huang L."/>
        </authorList>
    </citation>
    <scope>NUCLEOTIDE SEQUENCE [LARGE SCALE GENOMIC DNA]</scope>
    <source>
        <strain evidence="3">SXYL134</strain>
    </source>
</reference>
<organism evidence="2 3">
    <name type="scientific">Cytospora mali</name>
    <name type="common">Apple Valsa canker fungus</name>
    <name type="synonym">Valsa mali</name>
    <dbReference type="NCBI Taxonomy" id="578113"/>
    <lineage>
        <taxon>Eukaryota</taxon>
        <taxon>Fungi</taxon>
        <taxon>Dikarya</taxon>
        <taxon>Ascomycota</taxon>
        <taxon>Pezizomycotina</taxon>
        <taxon>Sordariomycetes</taxon>
        <taxon>Sordariomycetidae</taxon>
        <taxon>Diaporthales</taxon>
        <taxon>Cytosporaceae</taxon>
        <taxon>Cytospora</taxon>
    </lineage>
</organism>
<evidence type="ECO:0000313" key="3">
    <source>
        <dbReference type="Proteomes" id="UP000078576"/>
    </source>
</evidence>
<gene>
    <name evidence="2" type="ORF">VP1G_10503</name>
</gene>
<dbReference type="Proteomes" id="UP000078576">
    <property type="component" value="Unassembled WGS sequence"/>
</dbReference>
<evidence type="ECO:0000256" key="1">
    <source>
        <dbReference type="SAM" id="MobiDB-lite"/>
    </source>
</evidence>
<evidence type="ECO:0000313" key="2">
    <source>
        <dbReference type="EMBL" id="KUI52621.1"/>
    </source>
</evidence>
<sequence>MINSRKAALRKEKTLAALWSSTGRQHYSKNREQEQDMKWTDGHEQEPGPSIDAQLFWGHEHD</sequence>
<proteinExistence type="predicted"/>
<accession>A0A194ULT4</accession>
<protein>
    <submittedName>
        <fullName evidence="2">Uncharacterized protein</fullName>
    </submittedName>
</protein>
<dbReference type="EMBL" id="KN714666">
    <property type="protein sequence ID" value="KUI52621.1"/>
    <property type="molecule type" value="Genomic_DNA"/>
</dbReference>
<feature type="region of interest" description="Disordered" evidence="1">
    <location>
        <begin position="21"/>
        <end position="62"/>
    </location>
</feature>
<keyword evidence="3" id="KW-1185">Reference proteome</keyword>
<feature type="compositionally biased region" description="Basic and acidic residues" evidence="1">
    <location>
        <begin position="29"/>
        <end position="46"/>
    </location>
</feature>
<dbReference type="AlphaFoldDB" id="A0A194ULT4"/>
<name>A0A194ULT4_CYTMA</name>